<accession>A0A8H6N272</accession>
<name>A0A8H6N272_9PEZI</name>
<dbReference type="InterPro" id="IPR057678">
    <property type="entry name" value="DUF7918"/>
</dbReference>
<dbReference type="AlphaFoldDB" id="A0A8H6N272"/>
<evidence type="ECO:0000259" key="2">
    <source>
        <dbReference type="Pfam" id="PF25534"/>
    </source>
</evidence>
<dbReference type="PANTHER" id="PTHR36223:SF1">
    <property type="entry name" value="TRANSCRIPTION ELONGATION FACTOR EAF N-TERMINAL DOMAIN-CONTAINING PROTEIN"/>
    <property type="match status" value="1"/>
</dbReference>
<comment type="caution">
    <text evidence="3">The sequence shown here is derived from an EMBL/GenBank/DDBJ whole genome shotgun (WGS) entry which is preliminary data.</text>
</comment>
<feature type="region of interest" description="Disordered" evidence="1">
    <location>
        <begin position="202"/>
        <end position="233"/>
    </location>
</feature>
<evidence type="ECO:0000313" key="4">
    <source>
        <dbReference type="Proteomes" id="UP000652219"/>
    </source>
</evidence>
<evidence type="ECO:0000256" key="1">
    <source>
        <dbReference type="SAM" id="MobiDB-lite"/>
    </source>
</evidence>
<keyword evidence="4" id="KW-1185">Reference proteome</keyword>
<organism evidence="3 4">
    <name type="scientific">Colletotrichum sojae</name>
    <dbReference type="NCBI Taxonomy" id="2175907"/>
    <lineage>
        <taxon>Eukaryota</taxon>
        <taxon>Fungi</taxon>
        <taxon>Dikarya</taxon>
        <taxon>Ascomycota</taxon>
        <taxon>Pezizomycotina</taxon>
        <taxon>Sordariomycetes</taxon>
        <taxon>Hypocreomycetidae</taxon>
        <taxon>Glomerellales</taxon>
        <taxon>Glomerellaceae</taxon>
        <taxon>Colletotrichum</taxon>
        <taxon>Colletotrichum orchidearum species complex</taxon>
    </lineage>
</organism>
<sequence>MAVIDGLPQIKISVRIAGSEDDCTEYDDPDPHRTPAITGDAMHSASKVIESQDNAEYYIFFEGRVEYLDRDKQAAKHLGEIEVAVHRVMKLGLAEEPLTDFTFHTELGEKALKGKNVSHGTDLCGGKEVRDRGRRQILGLDDNKYLARMTFRCMSKSALQIGGIVSSVDGMDLAEIKKLAQERLDEIKRLAQERLGDIKDAKRVKREASSDFDPRPRKVYKTDVDGTIDLTED</sequence>
<dbReference type="Pfam" id="PF25534">
    <property type="entry name" value="DUF7918"/>
    <property type="match status" value="1"/>
</dbReference>
<dbReference type="EMBL" id="WIGN01000025">
    <property type="protein sequence ID" value="KAF6816828.1"/>
    <property type="molecule type" value="Genomic_DNA"/>
</dbReference>
<gene>
    <name evidence="3" type="ORF">CSOJ01_02759</name>
</gene>
<evidence type="ECO:0000313" key="3">
    <source>
        <dbReference type="EMBL" id="KAF6816828.1"/>
    </source>
</evidence>
<proteinExistence type="predicted"/>
<dbReference type="Proteomes" id="UP000652219">
    <property type="component" value="Unassembled WGS sequence"/>
</dbReference>
<protein>
    <recommendedName>
        <fullName evidence="2">DUF7918 domain-containing protein</fullName>
    </recommendedName>
</protein>
<dbReference type="PANTHER" id="PTHR36223">
    <property type="entry name" value="BETA-LACTAMASE-TYPE TRANSPEPTIDASE FOLD DOMAIN CONTAINING PROTEIN"/>
    <property type="match status" value="1"/>
</dbReference>
<feature type="compositionally biased region" description="Basic and acidic residues" evidence="1">
    <location>
        <begin position="202"/>
        <end position="224"/>
    </location>
</feature>
<reference evidence="3 4" key="1">
    <citation type="journal article" date="2020" name="Phytopathology">
        <title>Genome Sequence Resources of Colletotrichum truncatum, C. plurivorum, C. musicola, and C. sojae: Four Species Pathogenic to Soybean (Glycine max).</title>
        <authorList>
            <person name="Rogerio F."/>
            <person name="Boufleur T.R."/>
            <person name="Ciampi-Guillardi M."/>
            <person name="Sukno S.A."/>
            <person name="Thon M.R."/>
            <person name="Massola Junior N.S."/>
            <person name="Baroncelli R."/>
        </authorList>
    </citation>
    <scope>NUCLEOTIDE SEQUENCE [LARGE SCALE GENOMIC DNA]</scope>
    <source>
        <strain evidence="3 4">LFN0009</strain>
    </source>
</reference>
<feature type="domain" description="DUF7918" evidence="2">
    <location>
        <begin position="69"/>
        <end position="165"/>
    </location>
</feature>